<evidence type="ECO:0000313" key="2">
    <source>
        <dbReference type="Proteomes" id="UP001349343"/>
    </source>
</evidence>
<dbReference type="Proteomes" id="UP001349343">
    <property type="component" value="Segment"/>
</dbReference>
<evidence type="ECO:0000313" key="1">
    <source>
        <dbReference type="EMBL" id="WQJ52757.1"/>
    </source>
</evidence>
<dbReference type="EMBL" id="OR769222">
    <property type="protein sequence ID" value="WQJ52757.1"/>
    <property type="molecule type" value="Genomic_DNA"/>
</dbReference>
<reference evidence="1 2" key="1">
    <citation type="submission" date="2023-11" db="EMBL/GenBank/DDBJ databases">
        <authorList>
            <person name="Cook R."/>
            <person name="Crisci M."/>
            <person name="Pye H."/>
            <person name="Adriaenssens E."/>
            <person name="Santini J."/>
        </authorList>
    </citation>
    <scope>NUCLEOTIDE SEQUENCE [LARGE SCALE GENOMIC DNA]</scope>
    <source>
        <strain evidence="1">Lak_Megaphage_RVC_JS4_GC31</strain>
    </source>
</reference>
<accession>A0ABZ0Z2Q0</accession>
<sequence>MKIYRNIYFLKNMFQQGNGTHDVQYYGTMYSFAKQIKDFNKQFDKNQDLIISCTDCAKNKYGKFIKVKR</sequence>
<protein>
    <submittedName>
        <fullName evidence="1">Uncharacterized protein</fullName>
    </submittedName>
</protein>
<organism evidence="1 2">
    <name type="scientific">phage Lak_Megaphage_RVC_JS4_GC31</name>
    <dbReference type="NCBI Taxonomy" id="3109228"/>
    <lineage>
        <taxon>Viruses</taxon>
        <taxon>Duplodnaviria</taxon>
        <taxon>Heunggongvirae</taxon>
        <taxon>Uroviricota</taxon>
        <taxon>Caudoviricetes</taxon>
        <taxon>Caudoviricetes code 15 clade</taxon>
    </lineage>
</organism>
<keyword evidence="2" id="KW-1185">Reference proteome</keyword>
<name>A0ABZ0Z2Q0_9CAUD</name>
<proteinExistence type="predicted"/>